<gene>
    <name evidence="2" type="ORF">SVUK_LOCUS21006</name>
</gene>
<reference evidence="2 3" key="1">
    <citation type="submission" date="2018-11" db="EMBL/GenBank/DDBJ databases">
        <authorList>
            <consortium name="Pathogen Informatics"/>
        </authorList>
    </citation>
    <scope>NUCLEOTIDE SEQUENCE [LARGE SCALE GENOMIC DNA]</scope>
</reference>
<keyword evidence="3" id="KW-1185">Reference proteome</keyword>
<name>A0A3P7M404_STRVU</name>
<sequence length="64" mass="7528">MWNGWTFCVFCIWRLHTAAATDKYREGLDPNPEFLPRAVTYLSHRFPLRDDTTSFTFGVDARKT</sequence>
<feature type="non-terminal residue" evidence="2">
    <location>
        <position position="64"/>
    </location>
</feature>
<protein>
    <submittedName>
        <fullName evidence="2">Uncharacterized protein</fullName>
    </submittedName>
</protein>
<evidence type="ECO:0000313" key="3">
    <source>
        <dbReference type="Proteomes" id="UP000270094"/>
    </source>
</evidence>
<evidence type="ECO:0000313" key="2">
    <source>
        <dbReference type="EMBL" id="VDM86008.1"/>
    </source>
</evidence>
<dbReference type="AlphaFoldDB" id="A0A3P7M404"/>
<keyword evidence="1" id="KW-0732">Signal</keyword>
<dbReference type="Proteomes" id="UP000270094">
    <property type="component" value="Unassembled WGS sequence"/>
</dbReference>
<accession>A0A3P7M404</accession>
<evidence type="ECO:0000256" key="1">
    <source>
        <dbReference type="SAM" id="SignalP"/>
    </source>
</evidence>
<feature type="signal peptide" evidence="1">
    <location>
        <begin position="1"/>
        <end position="20"/>
    </location>
</feature>
<feature type="chain" id="PRO_5018143122" evidence="1">
    <location>
        <begin position="21"/>
        <end position="64"/>
    </location>
</feature>
<proteinExistence type="predicted"/>
<organism evidence="2 3">
    <name type="scientific">Strongylus vulgaris</name>
    <name type="common">Blood worm</name>
    <dbReference type="NCBI Taxonomy" id="40348"/>
    <lineage>
        <taxon>Eukaryota</taxon>
        <taxon>Metazoa</taxon>
        <taxon>Ecdysozoa</taxon>
        <taxon>Nematoda</taxon>
        <taxon>Chromadorea</taxon>
        <taxon>Rhabditida</taxon>
        <taxon>Rhabditina</taxon>
        <taxon>Rhabditomorpha</taxon>
        <taxon>Strongyloidea</taxon>
        <taxon>Strongylidae</taxon>
        <taxon>Strongylus</taxon>
    </lineage>
</organism>
<dbReference type="EMBL" id="UYYB01148656">
    <property type="protein sequence ID" value="VDM86008.1"/>
    <property type="molecule type" value="Genomic_DNA"/>
</dbReference>